<evidence type="ECO:0000259" key="1">
    <source>
        <dbReference type="PROSITE" id="PS50097"/>
    </source>
</evidence>
<accession>A0A4Y7PX61</accession>
<dbReference type="Gene3D" id="3.30.710.10">
    <property type="entry name" value="Potassium Channel Kv1.1, Chain A"/>
    <property type="match status" value="1"/>
</dbReference>
<feature type="domain" description="BTB" evidence="1">
    <location>
        <begin position="27"/>
        <end position="96"/>
    </location>
</feature>
<evidence type="ECO:0000313" key="2">
    <source>
        <dbReference type="EMBL" id="TDL19120.1"/>
    </source>
</evidence>
<reference evidence="2 3" key="1">
    <citation type="submission" date="2018-06" db="EMBL/GenBank/DDBJ databases">
        <title>A transcriptomic atlas of mushroom development highlights an independent origin of complex multicellularity.</title>
        <authorList>
            <consortium name="DOE Joint Genome Institute"/>
            <person name="Krizsan K."/>
            <person name="Almasi E."/>
            <person name="Merenyi Z."/>
            <person name="Sahu N."/>
            <person name="Viragh M."/>
            <person name="Koszo T."/>
            <person name="Mondo S."/>
            <person name="Kiss B."/>
            <person name="Balint B."/>
            <person name="Kues U."/>
            <person name="Barry K."/>
            <person name="Hegedus J.C."/>
            <person name="Henrissat B."/>
            <person name="Johnson J."/>
            <person name="Lipzen A."/>
            <person name="Ohm R."/>
            <person name="Nagy I."/>
            <person name="Pangilinan J."/>
            <person name="Yan J."/>
            <person name="Xiong Y."/>
            <person name="Grigoriev I.V."/>
            <person name="Hibbett D.S."/>
            <person name="Nagy L.G."/>
        </authorList>
    </citation>
    <scope>NUCLEOTIDE SEQUENCE [LARGE SCALE GENOMIC DNA]</scope>
    <source>
        <strain evidence="2 3">SZMC22713</strain>
    </source>
</reference>
<dbReference type="AlphaFoldDB" id="A0A4Y7PX61"/>
<dbReference type="Pfam" id="PF00651">
    <property type="entry name" value="BTB"/>
    <property type="match status" value="1"/>
</dbReference>
<dbReference type="InterPro" id="IPR011333">
    <property type="entry name" value="SKP1/BTB/POZ_sf"/>
</dbReference>
<protein>
    <recommendedName>
        <fullName evidence="1">BTB domain-containing protein</fullName>
    </recommendedName>
</protein>
<keyword evidence="3" id="KW-1185">Reference proteome</keyword>
<name>A0A4Y7PX61_9AGAM</name>
<proteinExistence type="predicted"/>
<dbReference type="SMART" id="SM00225">
    <property type="entry name" value="BTB"/>
    <property type="match status" value="1"/>
</dbReference>
<dbReference type="InterPro" id="IPR000210">
    <property type="entry name" value="BTB/POZ_dom"/>
</dbReference>
<dbReference type="VEuPathDB" id="FungiDB:BD410DRAFT_792540"/>
<gene>
    <name evidence="2" type="ORF">BD410DRAFT_792540</name>
</gene>
<dbReference type="EMBL" id="ML170200">
    <property type="protein sequence ID" value="TDL19120.1"/>
    <property type="molecule type" value="Genomic_DNA"/>
</dbReference>
<dbReference type="PROSITE" id="PS50097">
    <property type="entry name" value="BTB"/>
    <property type="match status" value="1"/>
</dbReference>
<dbReference type="CDD" id="cd18186">
    <property type="entry name" value="BTB_POZ_ZBTB_KLHL-like"/>
    <property type="match status" value="1"/>
</dbReference>
<dbReference type="OrthoDB" id="3238622at2759"/>
<evidence type="ECO:0000313" key="3">
    <source>
        <dbReference type="Proteomes" id="UP000294933"/>
    </source>
</evidence>
<organism evidence="2 3">
    <name type="scientific">Rickenella mellea</name>
    <dbReference type="NCBI Taxonomy" id="50990"/>
    <lineage>
        <taxon>Eukaryota</taxon>
        <taxon>Fungi</taxon>
        <taxon>Dikarya</taxon>
        <taxon>Basidiomycota</taxon>
        <taxon>Agaricomycotina</taxon>
        <taxon>Agaricomycetes</taxon>
        <taxon>Hymenochaetales</taxon>
        <taxon>Rickenellaceae</taxon>
        <taxon>Rickenella</taxon>
    </lineage>
</organism>
<sequence>MAEALEIGETEPLDNLNPHHPWLDDHVDLVLRSQDGTLFPVHSVMLKSASGFFRSMLGIPRDAKEDPSDPIPMEESSEVLATLLNIVYHISLPSTDNVDQLEQILARAEKYDMSSVLSIIRFIVSAESLAGHLDPLISYAIGCRYGWEDIAKSASTRTLDIDISTLSDADAAKIGLGCFLKLQRFHRIRRDKLFDAMSPPTPPSPTDPTIVIDRVHISNCVSQRDMRPCCLDRVRCPAWKLLKHCIAREMEKRPSGIVLRRNPFWDREDFEDLWKSFASYSGCSCNSWCPPLDRLCTKTEVLRFLDSNVVPKTI</sequence>
<dbReference type="STRING" id="50990.A0A4Y7PX61"/>
<dbReference type="Proteomes" id="UP000294933">
    <property type="component" value="Unassembled WGS sequence"/>
</dbReference>
<dbReference type="SUPFAM" id="SSF54695">
    <property type="entry name" value="POZ domain"/>
    <property type="match status" value="1"/>
</dbReference>